<accession>M2Z307</accession>
<dbReference type="CDD" id="cd02440">
    <property type="entry name" value="AdoMet_MTases"/>
    <property type="match status" value="1"/>
</dbReference>
<evidence type="ECO:0000256" key="2">
    <source>
        <dbReference type="ARBA" id="ARBA00022679"/>
    </source>
</evidence>
<dbReference type="AlphaFoldDB" id="M2Z307"/>
<dbReference type="PATRIC" id="fig|1284240.4.peg.5251"/>
<dbReference type="OrthoDB" id="9799672at2"/>
<dbReference type="GO" id="GO:0032259">
    <property type="term" value="P:methylation"/>
    <property type="evidence" value="ECO:0007669"/>
    <property type="project" value="UniProtKB-KW"/>
</dbReference>
<keyword evidence="1 4" id="KW-0489">Methyltransferase</keyword>
<reference evidence="4 5" key="1">
    <citation type="journal article" date="2013" name="Genome Announc.">
        <title>Draft Genome Sequence of Amycolatopsis decaplanina Strain DSM 44594T.</title>
        <authorList>
            <person name="Kaur N."/>
            <person name="Kumar S."/>
            <person name="Bala M."/>
            <person name="Raghava G.P."/>
            <person name="Mayilraj S."/>
        </authorList>
    </citation>
    <scope>NUCLEOTIDE SEQUENCE [LARGE SCALE GENOMIC DNA]</scope>
    <source>
        <strain evidence="4 5">DSM 44594</strain>
    </source>
</reference>
<dbReference type="Pfam" id="PF01596">
    <property type="entry name" value="Methyltransf_3"/>
    <property type="match status" value="1"/>
</dbReference>
<evidence type="ECO:0000313" key="4">
    <source>
        <dbReference type="EMBL" id="EME54994.1"/>
    </source>
</evidence>
<evidence type="ECO:0000256" key="3">
    <source>
        <dbReference type="ARBA" id="ARBA00022691"/>
    </source>
</evidence>
<dbReference type="EMBL" id="AOHO01000068">
    <property type="protein sequence ID" value="EME54994.1"/>
    <property type="molecule type" value="Genomic_DNA"/>
</dbReference>
<dbReference type="PROSITE" id="PS51682">
    <property type="entry name" value="SAM_OMT_I"/>
    <property type="match status" value="1"/>
</dbReference>
<dbReference type="RefSeq" id="WP_007032992.1">
    <property type="nucleotide sequence ID" value="NZ_AOHO01000068.1"/>
</dbReference>
<gene>
    <name evidence="4" type="ORF">H074_25837</name>
</gene>
<sequence>MGRRFGEFKHLPISPVLREYVLRSGTPLDPVMTSLVDETQRVSELSIMLVPEEQANLMTLLTKVQSAAIVLDLGTFTGCSALAFARGLSTTGRVITCDISDKHLDVARHHWKWAGVDDRIDFRLGPAGATLEALAAEETRIDIAFLDADKENYGVYFDLIEPMLRPGGLLLVDNALFNGYVLAPELAPSELIRGASAALRDLNARLAADDRFETVMLPMSDGLTIARKKSREQE</sequence>
<dbReference type="InterPro" id="IPR002935">
    <property type="entry name" value="SAM_O-MeTrfase"/>
</dbReference>
<organism evidence="4 5">
    <name type="scientific">Amycolatopsis decaplanina DSM 44594</name>
    <dbReference type="NCBI Taxonomy" id="1284240"/>
    <lineage>
        <taxon>Bacteria</taxon>
        <taxon>Bacillati</taxon>
        <taxon>Actinomycetota</taxon>
        <taxon>Actinomycetes</taxon>
        <taxon>Pseudonocardiales</taxon>
        <taxon>Pseudonocardiaceae</taxon>
        <taxon>Amycolatopsis</taxon>
    </lineage>
</organism>
<dbReference type="InterPro" id="IPR050362">
    <property type="entry name" value="Cation-dep_OMT"/>
</dbReference>
<dbReference type="Gene3D" id="3.40.50.150">
    <property type="entry name" value="Vaccinia Virus protein VP39"/>
    <property type="match status" value="1"/>
</dbReference>
<dbReference type="GO" id="GO:0008171">
    <property type="term" value="F:O-methyltransferase activity"/>
    <property type="evidence" value="ECO:0007669"/>
    <property type="project" value="InterPro"/>
</dbReference>
<comment type="caution">
    <text evidence="4">The sequence shown here is derived from an EMBL/GenBank/DDBJ whole genome shotgun (WGS) entry which is preliminary data.</text>
</comment>
<keyword evidence="2 4" id="KW-0808">Transferase</keyword>
<dbReference type="Proteomes" id="UP000054226">
    <property type="component" value="Unassembled WGS sequence"/>
</dbReference>
<dbReference type="InterPro" id="IPR029063">
    <property type="entry name" value="SAM-dependent_MTases_sf"/>
</dbReference>
<proteinExistence type="predicted"/>
<dbReference type="PANTHER" id="PTHR10509:SF14">
    <property type="entry name" value="CAFFEOYL-COA O-METHYLTRANSFERASE 3-RELATED"/>
    <property type="match status" value="1"/>
</dbReference>
<dbReference type="GO" id="GO:0008757">
    <property type="term" value="F:S-adenosylmethionine-dependent methyltransferase activity"/>
    <property type="evidence" value="ECO:0007669"/>
    <property type="project" value="TreeGrafter"/>
</dbReference>
<protein>
    <submittedName>
        <fullName evidence="4">Caffeoyl-CoA O-methyltransferase</fullName>
    </submittedName>
</protein>
<evidence type="ECO:0000313" key="5">
    <source>
        <dbReference type="Proteomes" id="UP000054226"/>
    </source>
</evidence>
<keyword evidence="3" id="KW-0949">S-adenosyl-L-methionine</keyword>
<dbReference type="SUPFAM" id="SSF53335">
    <property type="entry name" value="S-adenosyl-L-methionine-dependent methyltransferases"/>
    <property type="match status" value="1"/>
</dbReference>
<name>M2Z307_9PSEU</name>
<keyword evidence="5" id="KW-1185">Reference proteome</keyword>
<dbReference type="PANTHER" id="PTHR10509">
    <property type="entry name" value="O-METHYLTRANSFERASE-RELATED"/>
    <property type="match status" value="1"/>
</dbReference>
<evidence type="ECO:0000256" key="1">
    <source>
        <dbReference type="ARBA" id="ARBA00022603"/>
    </source>
</evidence>